<organism evidence="2 3">
    <name type="scientific">Flemingia macrophylla</name>
    <dbReference type="NCBI Taxonomy" id="520843"/>
    <lineage>
        <taxon>Eukaryota</taxon>
        <taxon>Viridiplantae</taxon>
        <taxon>Streptophyta</taxon>
        <taxon>Embryophyta</taxon>
        <taxon>Tracheophyta</taxon>
        <taxon>Spermatophyta</taxon>
        <taxon>Magnoliopsida</taxon>
        <taxon>eudicotyledons</taxon>
        <taxon>Gunneridae</taxon>
        <taxon>Pentapetalae</taxon>
        <taxon>rosids</taxon>
        <taxon>fabids</taxon>
        <taxon>Fabales</taxon>
        <taxon>Fabaceae</taxon>
        <taxon>Papilionoideae</taxon>
        <taxon>50 kb inversion clade</taxon>
        <taxon>NPAAA clade</taxon>
        <taxon>indigoferoid/millettioid clade</taxon>
        <taxon>Phaseoleae</taxon>
        <taxon>Flemingia</taxon>
    </lineage>
</organism>
<dbReference type="PANTHER" id="PTHR23105">
    <property type="entry name" value="RIBOSOMAL PROTEIN L7AE FAMILY MEMBER"/>
    <property type="match status" value="1"/>
</dbReference>
<comment type="caution">
    <text evidence="2">The sequence shown here is derived from an EMBL/GenBank/DDBJ whole genome shotgun (WGS) entry which is preliminary data.</text>
</comment>
<feature type="compositionally biased region" description="Basic residues" evidence="1">
    <location>
        <begin position="435"/>
        <end position="446"/>
    </location>
</feature>
<evidence type="ECO:0000256" key="1">
    <source>
        <dbReference type="SAM" id="MobiDB-lite"/>
    </source>
</evidence>
<dbReference type="Gene3D" id="3.40.50.790">
    <property type="match status" value="1"/>
</dbReference>
<evidence type="ECO:0000313" key="3">
    <source>
        <dbReference type="Proteomes" id="UP001603857"/>
    </source>
</evidence>
<gene>
    <name evidence="2" type="ORF">Fmac_018707</name>
</gene>
<feature type="compositionally biased region" description="Basic and acidic residues" evidence="1">
    <location>
        <begin position="414"/>
        <end position="427"/>
    </location>
</feature>
<keyword evidence="3" id="KW-1185">Reference proteome</keyword>
<dbReference type="Pfam" id="PF00687">
    <property type="entry name" value="Ribosomal_L1"/>
    <property type="match status" value="1"/>
</dbReference>
<sequence>MDSERVSEETVTKAVEALLKWRGSQSERQKAKLFDEEEEFVYLILTLKKVPSNSRVNPHKIPLPHSLISPFSEQCLILDDRPNKARVTKAQVQSKIQSESIPIAKVLKLSKLASDYRAFEAKRKLCDSYDLFFAEKSIVPLLPRLLGKHFFKKRKIPVPLDLKKNNWNEQVQRACSSAMLFVRSGTCTVVRVAKLRMDTHQIVQNVLATIQGAVQVVPKNWANVRSLHLKLLESLALPLYQVLPDVKLRIEGVRVEDHAAQGENKKRKKDGGVRDSAKKKGRIHEVKYMDDGFGEEIEAGAGAVAGAGADQVVDKKRKKGVAGDSSGGKRLKKVAGAKENRGLKKGAKEDLVVEDERFGGVSGDGMVDEKSDKGVASDSGGGVKRLKMKASGATKEKKKKKGLSGGKGVTEGLVVKDEESGVKKKTGDVAVKTNKSLKAKRSKKAA</sequence>
<dbReference type="FunFam" id="3.40.50.790:FF:000012">
    <property type="entry name" value="Ribosomal protein L1p/L10e family"/>
    <property type="match status" value="1"/>
</dbReference>
<proteinExistence type="predicted"/>
<dbReference type="InterPro" id="IPR028364">
    <property type="entry name" value="Ribosomal_uL1/biogenesis"/>
</dbReference>
<evidence type="ECO:0008006" key="4">
    <source>
        <dbReference type="Google" id="ProtNLM"/>
    </source>
</evidence>
<dbReference type="SUPFAM" id="SSF56808">
    <property type="entry name" value="Ribosomal protein L1"/>
    <property type="match status" value="1"/>
</dbReference>
<dbReference type="InterPro" id="IPR050257">
    <property type="entry name" value="eL8/uL1-like"/>
</dbReference>
<name>A0ABD1M5W2_9FABA</name>
<dbReference type="CDD" id="cd00403">
    <property type="entry name" value="Ribosomal_L1"/>
    <property type="match status" value="1"/>
</dbReference>
<dbReference type="InterPro" id="IPR016095">
    <property type="entry name" value="Ribosomal_uL1_3-a/b-sand"/>
</dbReference>
<evidence type="ECO:0000313" key="2">
    <source>
        <dbReference type="EMBL" id="KAL2331126.1"/>
    </source>
</evidence>
<feature type="region of interest" description="Disordered" evidence="1">
    <location>
        <begin position="258"/>
        <end position="280"/>
    </location>
</feature>
<dbReference type="InterPro" id="IPR023674">
    <property type="entry name" value="Ribosomal_uL1-like"/>
</dbReference>
<accession>A0ABD1M5W2</accession>
<dbReference type="Proteomes" id="UP001603857">
    <property type="component" value="Unassembled WGS sequence"/>
</dbReference>
<protein>
    <recommendedName>
        <fullName evidence="4">Ribosomal protein L1</fullName>
    </recommendedName>
</protein>
<dbReference type="EMBL" id="JBGMDY010000006">
    <property type="protein sequence ID" value="KAL2331126.1"/>
    <property type="molecule type" value="Genomic_DNA"/>
</dbReference>
<feature type="region of interest" description="Disordered" evidence="1">
    <location>
        <begin position="313"/>
        <end position="337"/>
    </location>
</feature>
<feature type="region of interest" description="Disordered" evidence="1">
    <location>
        <begin position="362"/>
        <end position="446"/>
    </location>
</feature>
<reference evidence="2 3" key="1">
    <citation type="submission" date="2024-08" db="EMBL/GenBank/DDBJ databases">
        <title>Insights into the chromosomal genome structure of Flemingia macrophylla.</title>
        <authorList>
            <person name="Ding Y."/>
            <person name="Zhao Y."/>
            <person name="Bi W."/>
            <person name="Wu M."/>
            <person name="Zhao G."/>
            <person name="Gong Y."/>
            <person name="Li W."/>
            <person name="Zhang P."/>
        </authorList>
    </citation>
    <scope>NUCLEOTIDE SEQUENCE [LARGE SCALE GENOMIC DNA]</scope>
    <source>
        <strain evidence="2">DYQJB</strain>
        <tissue evidence="2">Leaf</tissue>
    </source>
</reference>
<dbReference type="AlphaFoldDB" id="A0ABD1M5W2"/>